<dbReference type="KEGG" id="ngr:NAEGRDRAFT_61163"/>
<dbReference type="Gene3D" id="2.30.29.30">
    <property type="entry name" value="Pleckstrin-homology domain (PH domain)/Phosphotyrosine-binding domain (PTB)"/>
    <property type="match status" value="1"/>
</dbReference>
<feature type="region of interest" description="Disordered" evidence="1">
    <location>
        <begin position="214"/>
        <end position="241"/>
    </location>
</feature>
<dbReference type="OrthoDB" id="10255684at2759"/>
<proteinExistence type="predicted"/>
<organism evidence="3">
    <name type="scientific">Naegleria gruberi</name>
    <name type="common">Amoeba</name>
    <dbReference type="NCBI Taxonomy" id="5762"/>
    <lineage>
        <taxon>Eukaryota</taxon>
        <taxon>Discoba</taxon>
        <taxon>Heterolobosea</taxon>
        <taxon>Tetramitia</taxon>
        <taxon>Eutetramitia</taxon>
        <taxon>Vahlkampfiidae</taxon>
        <taxon>Naegleria</taxon>
    </lineage>
</organism>
<dbReference type="GeneID" id="8863769"/>
<dbReference type="AlphaFoldDB" id="D2UXL0"/>
<reference evidence="2 3" key="1">
    <citation type="journal article" date="2010" name="Cell">
        <title>The genome of Naegleria gruberi illuminates early eukaryotic versatility.</title>
        <authorList>
            <person name="Fritz-Laylin L.K."/>
            <person name="Prochnik S.E."/>
            <person name="Ginger M.L."/>
            <person name="Dacks J.B."/>
            <person name="Carpenter M.L."/>
            <person name="Field M.C."/>
            <person name="Kuo A."/>
            <person name="Paredez A."/>
            <person name="Chapman J."/>
            <person name="Pham J."/>
            <person name="Shu S."/>
            <person name="Neupane R."/>
            <person name="Cipriano M."/>
            <person name="Mancuso J."/>
            <person name="Tu H."/>
            <person name="Salamov A."/>
            <person name="Lindquist E."/>
            <person name="Shapiro H."/>
            <person name="Lucas S."/>
            <person name="Grigoriev I.V."/>
            <person name="Cande W.Z."/>
            <person name="Fulton C."/>
            <person name="Rokhsar D.S."/>
            <person name="Dawson S.C."/>
        </authorList>
    </citation>
    <scope>NUCLEOTIDE SEQUENCE [LARGE SCALE GENOMIC DNA]</scope>
    <source>
        <strain evidence="2 3">NEG-M</strain>
    </source>
</reference>
<feature type="region of interest" description="Disordered" evidence="1">
    <location>
        <begin position="292"/>
        <end position="323"/>
    </location>
</feature>
<dbReference type="Proteomes" id="UP000006671">
    <property type="component" value="Unassembled WGS sequence"/>
</dbReference>
<gene>
    <name evidence="2" type="ORF">NAEGRDRAFT_61163</name>
</gene>
<name>D2UXL0_NAEGR</name>
<evidence type="ECO:0000313" key="2">
    <source>
        <dbReference type="EMBL" id="EFC50653.1"/>
    </source>
</evidence>
<protein>
    <submittedName>
        <fullName evidence="2">Predicted protein</fullName>
    </submittedName>
</protein>
<dbReference type="InParanoid" id="D2UXL0"/>
<dbReference type="RefSeq" id="XP_002683397.1">
    <property type="nucleotide sequence ID" value="XM_002683351.1"/>
</dbReference>
<dbReference type="EMBL" id="GG738845">
    <property type="protein sequence ID" value="EFC50653.1"/>
    <property type="molecule type" value="Genomic_DNA"/>
</dbReference>
<evidence type="ECO:0000313" key="3">
    <source>
        <dbReference type="Proteomes" id="UP000006671"/>
    </source>
</evidence>
<dbReference type="InterPro" id="IPR011993">
    <property type="entry name" value="PH-like_dom_sf"/>
</dbReference>
<evidence type="ECO:0000256" key="1">
    <source>
        <dbReference type="SAM" id="MobiDB-lite"/>
    </source>
</evidence>
<dbReference type="OMA" id="GTAEHFM"/>
<accession>D2UXL0</accession>
<keyword evidence="3" id="KW-1185">Reference proteome</keyword>
<dbReference type="VEuPathDB" id="AmoebaDB:NAEGRDRAFT_61163"/>
<sequence>MSVDMLQSFGSQATTLEELKKELEMKKIQVKNEFDLQEKEIYEMKKHQSLLQKELNENDKIEKELTAEIEIAKENIADRKRKEKELSKNSTEIKDQYKNSCKELAQAQQEFDNLQQKKRDMLVKIENLHTEIDTLRKRKEQALETQREKKKEFNQKTKQLVTTEKEYLEKEAELKKEVEKWEAELAKVKDQYRKEEEELEKKIQSVDVKLQETKQKYNESRESFEQLRKSRDSEIGGPSLDEKYREHDSLVEDIYKLEAMLEAQKLAEDYFLKQAEKLLSQHEQKILKEHEQDLEEFNNNSAKRKSVSDEEKKKQLQKKKQNRYGTAEHFMLRKVKAEIDMTNQFIEMAKGFTPSFNNIIGSESLKDQCISEKVINQFLSEQKKQSQDEKLYEYVEMMRILKLNKTKEEILKKAIHKVSSLIGEDVSDIIEMIDSNPYDDYPYEVQSLESSKPKRPLNDEYLVKSRFENLLSDVPEPPKVINVNELLKLKNDLKEKDLEYKWLETKKKIISSYSDSVIPNLKKFEEIQSNHEILRVGYQTVLSSPFHHNLKRKQDNRIPYLDKLDAEKLFVLIEETGEMANPLRRSNISLKSDRKVLVLNMMNGEEIVLNLKDIVDILPGFQTKTLIEYGEIKREQLTFSIISPTVILNFEIIEHEIEKRDEWVKVLLSLVFEAQKN</sequence>